<accession>A0A154L5S3</accession>
<evidence type="ECO:0000256" key="1">
    <source>
        <dbReference type="ARBA" id="ARBA00009764"/>
    </source>
</evidence>
<evidence type="ECO:0000259" key="6">
    <source>
        <dbReference type="Pfam" id="PF02465"/>
    </source>
</evidence>
<name>A0A154L5S3_9PROT</name>
<dbReference type="Proteomes" id="UP000076335">
    <property type="component" value="Unassembled WGS sequence"/>
</dbReference>
<comment type="subunit">
    <text evidence="2 5">Homopentamer.</text>
</comment>
<evidence type="ECO:0000259" key="7">
    <source>
        <dbReference type="Pfam" id="PF07195"/>
    </source>
</evidence>
<gene>
    <name evidence="8" type="ORF">AUP42_20945</name>
</gene>
<comment type="similarity">
    <text evidence="1 5">Belongs to the FliD family.</text>
</comment>
<dbReference type="GO" id="GO:0071973">
    <property type="term" value="P:bacterial-type flagellum-dependent cell motility"/>
    <property type="evidence" value="ECO:0007669"/>
    <property type="project" value="TreeGrafter"/>
</dbReference>
<dbReference type="InterPro" id="IPR010810">
    <property type="entry name" value="Flagellin_hook_IN_motif"/>
</dbReference>
<dbReference type="Pfam" id="PF07196">
    <property type="entry name" value="Flagellin_IN"/>
    <property type="match status" value="1"/>
</dbReference>
<dbReference type="GO" id="GO:0005576">
    <property type="term" value="C:extracellular region"/>
    <property type="evidence" value="ECO:0007669"/>
    <property type="project" value="UniProtKB-SubCell"/>
</dbReference>
<dbReference type="EMBL" id="LPVY01000014">
    <property type="protein sequence ID" value="KZB63531.1"/>
    <property type="molecule type" value="Genomic_DNA"/>
</dbReference>
<keyword evidence="5" id="KW-0964">Secreted</keyword>
<dbReference type="PANTHER" id="PTHR30288:SF0">
    <property type="entry name" value="FLAGELLAR HOOK-ASSOCIATED PROTEIN 2"/>
    <property type="match status" value="1"/>
</dbReference>
<dbReference type="GO" id="GO:0007155">
    <property type="term" value="P:cell adhesion"/>
    <property type="evidence" value="ECO:0007669"/>
    <property type="project" value="InterPro"/>
</dbReference>
<protein>
    <recommendedName>
        <fullName evidence="5">Flagellar hook-associated protein 2</fullName>
        <shortName evidence="5">HAP2</shortName>
    </recommendedName>
    <alternativeName>
        <fullName evidence="5">Flagellar cap protein</fullName>
    </alternativeName>
</protein>
<evidence type="ECO:0000256" key="2">
    <source>
        <dbReference type="ARBA" id="ARBA00011255"/>
    </source>
</evidence>
<dbReference type="OrthoDB" id="9812018at2"/>
<evidence type="ECO:0000313" key="9">
    <source>
        <dbReference type="Proteomes" id="UP000076335"/>
    </source>
</evidence>
<dbReference type="InterPro" id="IPR010809">
    <property type="entry name" value="FliD_C"/>
</dbReference>
<comment type="function">
    <text evidence="5">Required for morphogenesis and for the elongation of the flagellar filament by facilitating polymerization of the flagellin monomers at the tip of growing filament. Forms a capping structure, which prevents flagellin subunits (transported through the central channel of the flagellum) from leaking out without polymerization at the distal end.</text>
</comment>
<dbReference type="Pfam" id="PF07195">
    <property type="entry name" value="FliD_C"/>
    <property type="match status" value="1"/>
</dbReference>
<comment type="subcellular location">
    <subcellularLocation>
        <location evidence="5">Secreted</location>
    </subcellularLocation>
    <subcellularLocation>
        <location evidence="5">Bacterial flagellum</location>
    </subcellularLocation>
</comment>
<dbReference type="RefSeq" id="WP_062952247.1">
    <property type="nucleotide sequence ID" value="NZ_LPVY01000014.1"/>
</dbReference>
<dbReference type="Gene3D" id="3.30.70.2120">
    <property type="match status" value="1"/>
</dbReference>
<dbReference type="PANTHER" id="PTHR30288">
    <property type="entry name" value="FLAGELLAR CAP/ASSEMBLY PROTEIN FLID"/>
    <property type="match status" value="1"/>
</dbReference>
<keyword evidence="3 5" id="KW-0175">Coiled coil</keyword>
<evidence type="ECO:0000256" key="4">
    <source>
        <dbReference type="ARBA" id="ARBA00023143"/>
    </source>
</evidence>
<feature type="coiled-coil region" evidence="5">
    <location>
        <begin position="34"/>
        <end position="78"/>
    </location>
</feature>
<dbReference type="AlphaFoldDB" id="A0A154L5S3"/>
<proteinExistence type="inferred from homology"/>
<evidence type="ECO:0000313" key="8">
    <source>
        <dbReference type="EMBL" id="KZB63531.1"/>
    </source>
</evidence>
<dbReference type="InterPro" id="IPR003481">
    <property type="entry name" value="FliD_N"/>
</dbReference>
<dbReference type="GO" id="GO:0009424">
    <property type="term" value="C:bacterial-type flagellum hook"/>
    <property type="evidence" value="ECO:0007669"/>
    <property type="project" value="UniProtKB-UniRule"/>
</dbReference>
<feature type="coiled-coil region" evidence="5">
    <location>
        <begin position="505"/>
        <end position="550"/>
    </location>
</feature>
<sequence length="562" mass="59253">MSTVNSSTSSSYVSSSYVSGLTDLDTAQLVEDAYNVKMEVADTIEAEVDELELEIAAFEDLQDLLEALEDAAEALTASAELESLRDDVWVGKSAYLSSSDANTTASDVLGVLVDDEAAVGSYTIEIKQMATAHKLGGDTYADASASAGLSGTLSLVAGDDYTATDIEISGDMSLDDIADAINDQSSATGVRASVLQVSDDEYMLVLSAIDTGQEITFDTDGADTTIAASLGLINADGSYANELVAADQAIFSVDGVEVTRSSNTVDDVIDGVTLYLYAEEAGTEITLEIDEDASSVYDAIEAFVTAYNELRSFVITNQAYEAGEGASEDAVLFGDSLLSSVVSSVYDALSFTDDSDTYASLSSIGITFDESNYLVIDSETLEDALVSNFDEVADLFSLSTDTGSDNLLVSEADGTYTGTFTIDIAVDADGNITSASVGGDSSLFTISGNNVIGAQGSVYEGVELYFGGDSSESVDVTISSGLANEMVNALDKYTNSSDGLISARIDRLEEQTSDLEDEIDEVTTAAEAYAEDLTERYSALETKMYQLQLLREQLEALWGEDD</sequence>
<dbReference type="GO" id="GO:0009421">
    <property type="term" value="C:bacterial-type flagellum filament cap"/>
    <property type="evidence" value="ECO:0007669"/>
    <property type="project" value="InterPro"/>
</dbReference>
<dbReference type="InterPro" id="IPR040026">
    <property type="entry name" value="FliD"/>
</dbReference>
<feature type="domain" description="Flagellar hook-associated protein 2 C-terminal" evidence="7">
    <location>
        <begin position="246"/>
        <end position="548"/>
    </location>
</feature>
<reference evidence="8 9" key="1">
    <citation type="submission" date="2015-12" db="EMBL/GenBank/DDBJ databases">
        <title>Genome sequence of Thalassospira lucentensis MCCC 1A02072.</title>
        <authorList>
            <person name="Lu L."/>
            <person name="Lai Q."/>
            <person name="Shao Z."/>
            <person name="Qian P."/>
        </authorList>
    </citation>
    <scope>NUCLEOTIDE SEQUENCE [LARGE SCALE GENOMIC DNA]</scope>
    <source>
        <strain evidence="8 9">MCCC 1A02072</strain>
    </source>
</reference>
<evidence type="ECO:0000256" key="3">
    <source>
        <dbReference type="ARBA" id="ARBA00023054"/>
    </source>
</evidence>
<keyword evidence="4 5" id="KW-0975">Bacterial flagellum</keyword>
<dbReference type="Pfam" id="PF02465">
    <property type="entry name" value="FliD_N"/>
    <property type="match status" value="1"/>
</dbReference>
<evidence type="ECO:0000256" key="5">
    <source>
        <dbReference type="RuleBase" id="RU362066"/>
    </source>
</evidence>
<comment type="caution">
    <text evidence="8">The sequence shown here is derived from an EMBL/GenBank/DDBJ whole genome shotgun (WGS) entry which is preliminary data.</text>
</comment>
<organism evidence="8 9">
    <name type="scientific">Thalassospira lucentensis</name>
    <dbReference type="NCBI Taxonomy" id="168935"/>
    <lineage>
        <taxon>Bacteria</taxon>
        <taxon>Pseudomonadati</taxon>
        <taxon>Pseudomonadota</taxon>
        <taxon>Alphaproteobacteria</taxon>
        <taxon>Rhodospirillales</taxon>
        <taxon>Thalassospiraceae</taxon>
        <taxon>Thalassospira</taxon>
    </lineage>
</organism>
<feature type="domain" description="Flagellar hook-associated protein 2 N-terminal" evidence="6">
    <location>
        <begin position="23"/>
        <end position="133"/>
    </location>
</feature>